<dbReference type="RefSeq" id="WP_237604123.1">
    <property type="nucleotide sequence ID" value="NZ_JAIRBA010000042.1"/>
</dbReference>
<dbReference type="InterPro" id="IPR013783">
    <property type="entry name" value="Ig-like_fold"/>
</dbReference>
<dbReference type="AlphaFoldDB" id="A0A9X1QYS0"/>
<keyword evidence="2" id="KW-1185">Reference proteome</keyword>
<dbReference type="EMBL" id="JAIRBA010000042">
    <property type="protein sequence ID" value="MCG2420346.1"/>
    <property type="molecule type" value="Genomic_DNA"/>
</dbReference>
<reference evidence="1" key="1">
    <citation type="submission" date="2021-09" db="EMBL/GenBank/DDBJ databases">
        <title>Genome of Aequorivita sp. strain F47161.</title>
        <authorList>
            <person name="Wang Y."/>
        </authorList>
    </citation>
    <scope>NUCLEOTIDE SEQUENCE</scope>
    <source>
        <strain evidence="1">F47161</strain>
    </source>
</reference>
<proteinExistence type="predicted"/>
<accession>A0A9X1QYS0</accession>
<protein>
    <submittedName>
        <fullName evidence="1">Uncharacterized protein</fullName>
    </submittedName>
</protein>
<evidence type="ECO:0000313" key="1">
    <source>
        <dbReference type="EMBL" id="MCG2420346.1"/>
    </source>
</evidence>
<dbReference type="Proteomes" id="UP001139461">
    <property type="component" value="Unassembled WGS sequence"/>
</dbReference>
<sequence>MAAKKPNEQKKSSGSRKLADDILKGIKNEEILSSAQKVINSAVNVLEEEIAAGILAAKKIEKKVLDVDNIRSDPDDLMNRIRRDTHEAVDLFLDAITALTNKVNNLTESENAKAEKAEAAIVKPSPALTLLETEQPLQPGQSENFTFTLFEDSEKAAKISFQKTSLFGPNGQSINGRALKITPLNLTLKPKEEREVNVKLSLPKNAQPGTYNALITDSENALVKVVLNVVVIP</sequence>
<gene>
    <name evidence="1" type="ORF">K8089_15075</name>
</gene>
<dbReference type="Gene3D" id="2.60.40.10">
    <property type="entry name" value="Immunoglobulins"/>
    <property type="match status" value="1"/>
</dbReference>
<evidence type="ECO:0000313" key="2">
    <source>
        <dbReference type="Proteomes" id="UP001139461"/>
    </source>
</evidence>
<name>A0A9X1QYS0_9FLAO</name>
<comment type="caution">
    <text evidence="1">The sequence shown here is derived from an EMBL/GenBank/DDBJ whole genome shotgun (WGS) entry which is preliminary data.</text>
</comment>
<organism evidence="1 2">
    <name type="scientific">Aequorivita vitellina</name>
    <dbReference type="NCBI Taxonomy" id="2874475"/>
    <lineage>
        <taxon>Bacteria</taxon>
        <taxon>Pseudomonadati</taxon>
        <taxon>Bacteroidota</taxon>
        <taxon>Flavobacteriia</taxon>
        <taxon>Flavobacteriales</taxon>
        <taxon>Flavobacteriaceae</taxon>
        <taxon>Aequorivita</taxon>
    </lineage>
</organism>